<dbReference type="EMBL" id="ATHI01000004">
    <property type="protein sequence ID" value="EPR35393.1"/>
    <property type="molecule type" value="Genomic_DNA"/>
</dbReference>
<sequence>MPHGKDSLYRPDRAPKRPASCPAARSKARGFTPALAVALLLAAVLALGPLTPRAQAADWLPADDAVGFWGVKLPAPDNAVNWRIGFNYLTQDGDYSIVYGYEIDEKFFWTVYNLSKGRVVRQWETASADERRSIMGEAGALAGQRVTFKHTLNAKMSRISDLKTISGLSSHTPFDYGFSYILDGELYEESLVRVTDAPRYFECRGYHEWTFELPCGGYIHSTSLLIGYSAILPDNTILDYDPPFIIRFREDMSSPFIDQHPELVRVPLRDAYDYYMKVAAEIREQRPENILEEIDAVVAPHFRTLLHNKEPQKNSAP</sequence>
<dbReference type="Proteomes" id="UP000014975">
    <property type="component" value="Unassembled WGS sequence"/>
</dbReference>
<evidence type="ECO:0000256" key="1">
    <source>
        <dbReference type="SAM" id="MobiDB-lite"/>
    </source>
</evidence>
<evidence type="ECO:0000313" key="2">
    <source>
        <dbReference type="EMBL" id="EPR35393.1"/>
    </source>
</evidence>
<reference evidence="2 3" key="1">
    <citation type="journal article" date="2013" name="Genome Announc.">
        <title>Draft genome sequences for three mercury-methylating, sulfate-reducing bacteria.</title>
        <authorList>
            <person name="Brown S.D."/>
            <person name="Hurt R.A.Jr."/>
            <person name="Gilmour C.C."/>
            <person name="Elias D.A."/>
        </authorList>
    </citation>
    <scope>NUCLEOTIDE SEQUENCE [LARGE SCALE GENOMIC DNA]</scope>
    <source>
        <strain evidence="2 3">DSM 16529</strain>
    </source>
</reference>
<protein>
    <submittedName>
        <fullName evidence="2">Uncharacterized protein</fullName>
    </submittedName>
</protein>
<dbReference type="PATRIC" id="fig|1121439.3.peg.480"/>
<evidence type="ECO:0000313" key="3">
    <source>
        <dbReference type="Proteomes" id="UP000014975"/>
    </source>
</evidence>
<gene>
    <name evidence="2" type="ORF">dsat_2094</name>
</gene>
<dbReference type="STRING" id="1121439.dsat_2094"/>
<feature type="region of interest" description="Disordered" evidence="1">
    <location>
        <begin position="1"/>
        <end position="25"/>
    </location>
</feature>
<keyword evidence="3" id="KW-1185">Reference proteome</keyword>
<name>S7USW9_9BACT</name>
<feature type="compositionally biased region" description="Basic and acidic residues" evidence="1">
    <location>
        <begin position="1"/>
        <end position="15"/>
    </location>
</feature>
<accession>S7USW9</accession>
<dbReference type="eggNOG" id="ENOG5031MI6">
    <property type="taxonomic scope" value="Bacteria"/>
</dbReference>
<dbReference type="AlphaFoldDB" id="S7USW9"/>
<comment type="caution">
    <text evidence="2">The sequence shown here is derived from an EMBL/GenBank/DDBJ whole genome shotgun (WGS) entry which is preliminary data.</text>
</comment>
<proteinExistence type="predicted"/>
<organism evidence="2 3">
    <name type="scientific">Alkalidesulfovibrio alkalitolerans DSM 16529</name>
    <dbReference type="NCBI Taxonomy" id="1121439"/>
    <lineage>
        <taxon>Bacteria</taxon>
        <taxon>Pseudomonadati</taxon>
        <taxon>Thermodesulfobacteriota</taxon>
        <taxon>Desulfovibrionia</taxon>
        <taxon>Desulfovibrionales</taxon>
        <taxon>Desulfovibrionaceae</taxon>
        <taxon>Alkalidesulfovibrio</taxon>
    </lineage>
</organism>